<gene>
    <name evidence="1" type="ORF">ARMGADRAFT_1026149</name>
</gene>
<dbReference type="InParanoid" id="A0A2H3EBV8"/>
<dbReference type="OMA" id="ALYTCIC"/>
<reference evidence="2" key="1">
    <citation type="journal article" date="2017" name="Nat. Ecol. Evol.">
        <title>Genome expansion and lineage-specific genetic innovations in the forest pathogenic fungi Armillaria.</title>
        <authorList>
            <person name="Sipos G."/>
            <person name="Prasanna A.N."/>
            <person name="Walter M.C."/>
            <person name="O'Connor E."/>
            <person name="Balint B."/>
            <person name="Krizsan K."/>
            <person name="Kiss B."/>
            <person name="Hess J."/>
            <person name="Varga T."/>
            <person name="Slot J."/>
            <person name="Riley R."/>
            <person name="Boka B."/>
            <person name="Rigling D."/>
            <person name="Barry K."/>
            <person name="Lee J."/>
            <person name="Mihaltcheva S."/>
            <person name="LaButti K."/>
            <person name="Lipzen A."/>
            <person name="Waldron R."/>
            <person name="Moloney N.M."/>
            <person name="Sperisen C."/>
            <person name="Kredics L."/>
            <person name="Vagvoelgyi C."/>
            <person name="Patrignani A."/>
            <person name="Fitzpatrick D."/>
            <person name="Nagy I."/>
            <person name="Doyle S."/>
            <person name="Anderson J.B."/>
            <person name="Grigoriev I.V."/>
            <person name="Gueldener U."/>
            <person name="Muensterkoetter M."/>
            <person name="Nagy L.G."/>
        </authorList>
    </citation>
    <scope>NUCLEOTIDE SEQUENCE [LARGE SCALE GENOMIC DNA]</scope>
    <source>
        <strain evidence="2">Ar21-2</strain>
    </source>
</reference>
<dbReference type="EMBL" id="KZ293648">
    <property type="protein sequence ID" value="PBK98013.1"/>
    <property type="molecule type" value="Genomic_DNA"/>
</dbReference>
<protein>
    <submittedName>
        <fullName evidence="1">Uncharacterized protein</fullName>
    </submittedName>
</protein>
<dbReference type="STRING" id="47427.A0A2H3EBV8"/>
<feature type="non-terminal residue" evidence="1">
    <location>
        <position position="542"/>
    </location>
</feature>
<accession>A0A2H3EBV8</accession>
<sequence>MPPLTVRDIDQISVRQILIGEVPPIRVESSKTEFPLLQEQKITHKRKLSQDIDASWRQLMLMAPFLRMTEVQDNLPSISGKKRQRSNAIAMAADRTSKKAKVDHGLSRSPNPITSRLVWDLAKKEYRTFNYYPLISNETDDRYLLDGWNACIATDASGDPLYRLKATGKGTEESMIVILKQSIALRYPGATLGTFRHNNILLSDTKMLPLMWSLDSLTEIGNIDLVRETINGAAEQIHVNVSLREMYKEVATPYNLSATSFWLVATKGAISYIHSDCFGVGTVVEVLCGWKLWMVGNRQDSYIDEYMGDWAPGFILDPEDWTSEVVLLEPGSALYTVLGSYMRPDTHHAVVTLENSIVKGHHFYSTATLSKTVSGWVHTCMLGYGITNVLHTELLEVLIRMMCYFGAIISDKGPERHDTDIPSLEREGLLDLIALGNLCLFVPALYTCICDEMESSKPSIAMAAGAYISIIQHLHTRYCLIFFEEDAKAAVLAPESMMCVDGVSLRVGSLDIANFARTSAAHFGRSLIFYARRALRQEKASG</sequence>
<dbReference type="AlphaFoldDB" id="A0A2H3EBV8"/>
<dbReference type="OrthoDB" id="3270451at2759"/>
<organism evidence="1 2">
    <name type="scientific">Armillaria gallica</name>
    <name type="common">Bulbous honey fungus</name>
    <name type="synonym">Armillaria bulbosa</name>
    <dbReference type="NCBI Taxonomy" id="47427"/>
    <lineage>
        <taxon>Eukaryota</taxon>
        <taxon>Fungi</taxon>
        <taxon>Dikarya</taxon>
        <taxon>Basidiomycota</taxon>
        <taxon>Agaricomycotina</taxon>
        <taxon>Agaricomycetes</taxon>
        <taxon>Agaricomycetidae</taxon>
        <taxon>Agaricales</taxon>
        <taxon>Marasmiineae</taxon>
        <taxon>Physalacriaceae</taxon>
        <taxon>Armillaria</taxon>
    </lineage>
</organism>
<keyword evidence="2" id="KW-1185">Reference proteome</keyword>
<dbReference type="Proteomes" id="UP000217790">
    <property type="component" value="Unassembled WGS sequence"/>
</dbReference>
<proteinExistence type="predicted"/>
<name>A0A2H3EBV8_ARMGA</name>
<evidence type="ECO:0000313" key="1">
    <source>
        <dbReference type="EMBL" id="PBK98013.1"/>
    </source>
</evidence>
<evidence type="ECO:0000313" key="2">
    <source>
        <dbReference type="Proteomes" id="UP000217790"/>
    </source>
</evidence>